<name>A0ABZ2UM70_9CYAN</name>
<dbReference type="Proteomes" id="UP001483337">
    <property type="component" value="Chromosome"/>
</dbReference>
<dbReference type="Pfam" id="PF13413">
    <property type="entry name" value="HTH_25"/>
    <property type="match status" value="1"/>
</dbReference>
<keyword evidence="4" id="KW-1185">Reference proteome</keyword>
<feature type="region of interest" description="Disordered" evidence="1">
    <location>
        <begin position="246"/>
        <end position="266"/>
    </location>
</feature>
<dbReference type="InterPro" id="IPR025194">
    <property type="entry name" value="RodZ-like_C"/>
</dbReference>
<dbReference type="EMBL" id="CP150886">
    <property type="protein sequence ID" value="WZB86247.1"/>
    <property type="molecule type" value="Genomic_DNA"/>
</dbReference>
<organism evidence="3 4">
    <name type="scientific">Okeanomitos corallinicola TIOX110</name>
    <dbReference type="NCBI Taxonomy" id="3133117"/>
    <lineage>
        <taxon>Bacteria</taxon>
        <taxon>Bacillati</taxon>
        <taxon>Cyanobacteriota</taxon>
        <taxon>Cyanophyceae</taxon>
        <taxon>Nostocales</taxon>
        <taxon>Aphanizomenonaceae</taxon>
        <taxon>Okeanomitos</taxon>
    </lineage>
</organism>
<sequence length="266" mass="29730">MKWLRNNAEKLNKPSIEEQQSAKLTQLGAKLAELRQKKGLSLDEIVAITRIPSRLLNAIEVGDIQDLPEPIYTQGLIRQFADALGLRGIDFASDFPVGFHKVSLPSHKVSEPFLQLRPIHLYLLYIFVIFCSVNGLSQLLNQTALQANNSQNQLKVQTNSDFTSQNLQAADLEKIKTEINTSSFKTVEIDVTFKSSSWIRVITDGQTKFEGVLPKGSHRNWKAKEELTVITDNAGSVLMSINQEQPKQMGEQGKSGEIRIANKVKS</sequence>
<evidence type="ECO:0000313" key="3">
    <source>
        <dbReference type="EMBL" id="WZB86247.1"/>
    </source>
</evidence>
<gene>
    <name evidence="3" type="ORF">WJM97_12600</name>
</gene>
<dbReference type="InterPro" id="IPR010982">
    <property type="entry name" value="Lambda_DNA-bd_dom_sf"/>
</dbReference>
<dbReference type="Pfam" id="PF13464">
    <property type="entry name" value="RodZ_C"/>
    <property type="match status" value="1"/>
</dbReference>
<dbReference type="InterPro" id="IPR050400">
    <property type="entry name" value="Bact_Cytoskel_RodZ"/>
</dbReference>
<feature type="domain" description="Cytoskeleton protein RodZ-like C-terminal" evidence="2">
    <location>
        <begin position="191"/>
        <end position="250"/>
    </location>
</feature>
<dbReference type="CDD" id="cd00093">
    <property type="entry name" value="HTH_XRE"/>
    <property type="match status" value="1"/>
</dbReference>
<evidence type="ECO:0000313" key="4">
    <source>
        <dbReference type="Proteomes" id="UP001483337"/>
    </source>
</evidence>
<evidence type="ECO:0000256" key="1">
    <source>
        <dbReference type="SAM" id="MobiDB-lite"/>
    </source>
</evidence>
<dbReference type="PANTHER" id="PTHR34475:SF1">
    <property type="entry name" value="CYTOSKELETON PROTEIN RODZ"/>
    <property type="match status" value="1"/>
</dbReference>
<dbReference type="Gene3D" id="1.10.260.40">
    <property type="entry name" value="lambda repressor-like DNA-binding domains"/>
    <property type="match status" value="1"/>
</dbReference>
<protein>
    <submittedName>
        <fullName evidence="3">RodZ domain-containing protein</fullName>
    </submittedName>
</protein>
<proteinExistence type="predicted"/>
<dbReference type="PANTHER" id="PTHR34475">
    <property type="match status" value="1"/>
</dbReference>
<evidence type="ECO:0000259" key="2">
    <source>
        <dbReference type="Pfam" id="PF13464"/>
    </source>
</evidence>
<dbReference type="InterPro" id="IPR001387">
    <property type="entry name" value="Cro/C1-type_HTH"/>
</dbReference>
<dbReference type="RefSeq" id="WP_353929163.1">
    <property type="nucleotide sequence ID" value="NZ_CP150886.1"/>
</dbReference>
<accession>A0ABZ2UM70</accession>
<reference evidence="3 4" key="1">
    <citation type="submission" date="2024-04" db="EMBL/GenBank/DDBJ databases">
        <title>Okeanomitos corallinicola gen. &amp; sp. nov. (Nostocales, Cyanobacteria), a new toxic marine heterocyst-forming cyanobacterium from a coral reef.</title>
        <authorList>
            <person name="Li H."/>
            <person name="Li R."/>
            <person name="Kang J."/>
            <person name="Hii K.S."/>
            <person name="Mohamed H.F."/>
            <person name="Xu X."/>
            <person name="Luo Z."/>
        </authorList>
    </citation>
    <scope>NUCLEOTIDE SEQUENCE [LARGE SCALE GENOMIC DNA]</scope>
    <source>
        <strain evidence="3 4">TIOX110</strain>
    </source>
</reference>